<evidence type="ECO:0000259" key="10">
    <source>
        <dbReference type="PROSITE" id="PS50850"/>
    </source>
</evidence>
<evidence type="ECO:0000256" key="6">
    <source>
        <dbReference type="ARBA" id="ARBA00023063"/>
    </source>
</evidence>
<feature type="transmembrane region" description="Helical" evidence="9">
    <location>
        <begin position="81"/>
        <end position="99"/>
    </location>
</feature>
<sequence length="562" mass="60840">MSQLVSSSGFYYIPTTPKEVRRPSHFWHLRKHPHDIFSPDHIKYHITMGISVLWSAPEVNPINKKARTIPIFNPVNNYGRVFFFSWFGFLLAFWSWYAFPPLLSDVIAKDIGLSKHEVANSNIIALTATLLVRLVAGPACDRFGPRYTFAGCLLLGAIPTFLAGTVTSAAGLFFIGILGGSFVPCQVWTTGFYDKNIVGTANSLTAGLGNSGGGITYFVMPAIYNSLMKDQGLTGHVAWRVSFVVPGILITSVALALFFFCEDTPTGKWADRFQTAEGNLRSHAIEGAIVDVPGTGEISGEKRKEISRSPSSSDVASEEKKLDETRGTFADNEAQMGEEQMLDTVRGEVVQKPSFKDAIPVVFSPQTLVLGICYFCTFGCELSVNSVLGNYYRGNLKLGLQDSGNWAAMFGLFNIIFRPLGGIVSDYAYRMSGPWGKKVLLHVYVTLAGMFMVITGVINPHSRPALVGLITGGVGFFLEGANGLNYSLVPHVHPHANGIVSGVVGASGNLGGIIFAIIFRYSVDGTKTLFGQSFLTIGAIMMGMGVLTAWIKPIPKGQIGGR</sequence>
<evidence type="ECO:0000313" key="11">
    <source>
        <dbReference type="EMBL" id="THV65866.1"/>
    </source>
</evidence>
<dbReference type="PANTHER" id="PTHR23515">
    <property type="entry name" value="HIGH-AFFINITY NITRATE TRANSPORTER 2.3"/>
    <property type="match status" value="1"/>
</dbReference>
<proteinExistence type="inferred from homology"/>
<dbReference type="Pfam" id="PF07690">
    <property type="entry name" value="MFS_1"/>
    <property type="match status" value="1"/>
</dbReference>
<feature type="transmembrane region" description="Helical" evidence="9">
    <location>
        <begin position="441"/>
        <end position="459"/>
    </location>
</feature>
<evidence type="ECO:0000256" key="3">
    <source>
        <dbReference type="ARBA" id="ARBA00022448"/>
    </source>
</evidence>
<dbReference type="GO" id="GO:0015113">
    <property type="term" value="F:nitrite transmembrane transporter activity"/>
    <property type="evidence" value="ECO:0007669"/>
    <property type="project" value="InterPro"/>
</dbReference>
<dbReference type="GO" id="GO:0016020">
    <property type="term" value="C:membrane"/>
    <property type="evidence" value="ECO:0007669"/>
    <property type="project" value="UniProtKB-SubCell"/>
</dbReference>
<dbReference type="SUPFAM" id="SSF103473">
    <property type="entry name" value="MFS general substrate transporter"/>
    <property type="match status" value="1"/>
</dbReference>
<gene>
    <name evidence="11" type="ORF">D6D28_08775</name>
</gene>
<keyword evidence="4 9" id="KW-0812">Transmembrane</keyword>
<evidence type="ECO:0000256" key="9">
    <source>
        <dbReference type="SAM" id="Phobius"/>
    </source>
</evidence>
<dbReference type="AlphaFoldDB" id="A0A4S8S6P2"/>
<keyword evidence="7 9" id="KW-0472">Membrane</keyword>
<dbReference type="InterPro" id="IPR011701">
    <property type="entry name" value="MFS"/>
</dbReference>
<evidence type="ECO:0000256" key="4">
    <source>
        <dbReference type="ARBA" id="ARBA00022692"/>
    </source>
</evidence>
<feature type="compositionally biased region" description="Basic and acidic residues" evidence="8">
    <location>
        <begin position="317"/>
        <end position="326"/>
    </location>
</feature>
<dbReference type="EMBL" id="QZAF01000595">
    <property type="protein sequence ID" value="THV65866.1"/>
    <property type="molecule type" value="Genomic_DNA"/>
</dbReference>
<organism evidence="11 12">
    <name type="scientific">Aureobasidium pullulans</name>
    <name type="common">Black yeast</name>
    <name type="synonym">Pullularia pullulans</name>
    <dbReference type="NCBI Taxonomy" id="5580"/>
    <lineage>
        <taxon>Eukaryota</taxon>
        <taxon>Fungi</taxon>
        <taxon>Dikarya</taxon>
        <taxon>Ascomycota</taxon>
        <taxon>Pezizomycotina</taxon>
        <taxon>Dothideomycetes</taxon>
        <taxon>Dothideomycetidae</taxon>
        <taxon>Dothideales</taxon>
        <taxon>Saccotheciaceae</taxon>
        <taxon>Aureobasidium</taxon>
    </lineage>
</organism>
<keyword evidence="5 9" id="KW-1133">Transmembrane helix</keyword>
<comment type="caution">
    <text evidence="11">The sequence shown here is derived from an EMBL/GenBank/DDBJ whole genome shotgun (WGS) entry which is preliminary data.</text>
</comment>
<feature type="domain" description="Major facilitator superfamily (MFS) profile" evidence="10">
    <location>
        <begin position="81"/>
        <end position="556"/>
    </location>
</feature>
<dbReference type="GO" id="GO:0015112">
    <property type="term" value="F:nitrate transmembrane transporter activity"/>
    <property type="evidence" value="ECO:0007669"/>
    <property type="project" value="InterPro"/>
</dbReference>
<feature type="transmembrane region" description="Helical" evidence="9">
    <location>
        <begin position="498"/>
        <end position="523"/>
    </location>
</feature>
<keyword evidence="3" id="KW-0813">Transport</keyword>
<feature type="transmembrane region" description="Helical" evidence="9">
    <location>
        <begin position="119"/>
        <end position="136"/>
    </location>
</feature>
<evidence type="ECO:0000256" key="5">
    <source>
        <dbReference type="ARBA" id="ARBA00022989"/>
    </source>
</evidence>
<dbReference type="PROSITE" id="PS50850">
    <property type="entry name" value="MFS"/>
    <property type="match status" value="1"/>
</dbReference>
<dbReference type="Proteomes" id="UP000304951">
    <property type="component" value="Unassembled WGS sequence"/>
</dbReference>
<evidence type="ECO:0000313" key="12">
    <source>
        <dbReference type="Proteomes" id="UP000304951"/>
    </source>
</evidence>
<dbReference type="InterPro" id="IPR044772">
    <property type="entry name" value="NO3_transporter"/>
</dbReference>
<feature type="transmembrane region" description="Helical" evidence="9">
    <location>
        <begin position="148"/>
        <end position="178"/>
    </location>
</feature>
<dbReference type="InterPro" id="IPR004737">
    <property type="entry name" value="NO3_transporter_NarK/NarU-like"/>
</dbReference>
<evidence type="ECO:0000256" key="1">
    <source>
        <dbReference type="ARBA" id="ARBA00004141"/>
    </source>
</evidence>
<reference evidence="11 12" key="1">
    <citation type="submission" date="2018-10" db="EMBL/GenBank/DDBJ databases">
        <title>Fifty Aureobasidium pullulans genomes reveal a recombining polyextremotolerant generalist.</title>
        <authorList>
            <person name="Gostincar C."/>
            <person name="Turk M."/>
            <person name="Zajc J."/>
            <person name="Gunde-Cimerman N."/>
        </authorList>
    </citation>
    <scope>NUCLEOTIDE SEQUENCE [LARGE SCALE GENOMIC DNA]</scope>
    <source>
        <strain evidence="11 12">EXF-11900</strain>
    </source>
</reference>
<dbReference type="InterPro" id="IPR020846">
    <property type="entry name" value="MFS_dom"/>
</dbReference>
<keyword evidence="6" id="KW-0534">Nitrate assimilation</keyword>
<comment type="subcellular location">
    <subcellularLocation>
        <location evidence="1">Membrane</location>
        <topology evidence="1">Multi-pass membrane protein</topology>
    </subcellularLocation>
</comment>
<feature type="transmembrane region" description="Helical" evidence="9">
    <location>
        <begin position="529"/>
        <end position="551"/>
    </location>
</feature>
<dbReference type="Gene3D" id="1.20.1250.20">
    <property type="entry name" value="MFS general substrate transporter like domains"/>
    <property type="match status" value="2"/>
</dbReference>
<comment type="similarity">
    <text evidence="2">Belongs to the major facilitator superfamily. Nitrate/nitrite porter (TC 2.A.1.8) family.</text>
</comment>
<evidence type="ECO:0000256" key="8">
    <source>
        <dbReference type="SAM" id="MobiDB-lite"/>
    </source>
</evidence>
<dbReference type="InterPro" id="IPR036259">
    <property type="entry name" value="MFS_trans_sf"/>
</dbReference>
<feature type="transmembrane region" description="Helical" evidence="9">
    <location>
        <begin position="465"/>
        <end position="486"/>
    </location>
</feature>
<dbReference type="GO" id="GO:0042128">
    <property type="term" value="P:nitrate assimilation"/>
    <property type="evidence" value="ECO:0007669"/>
    <property type="project" value="UniProtKB-KW"/>
</dbReference>
<accession>A0A4S8S6P2</accession>
<evidence type="ECO:0000256" key="2">
    <source>
        <dbReference type="ARBA" id="ARBA00008432"/>
    </source>
</evidence>
<feature type="transmembrane region" description="Helical" evidence="9">
    <location>
        <begin position="237"/>
        <end position="260"/>
    </location>
</feature>
<name>A0A4S8S6P2_AURPU</name>
<dbReference type="CDD" id="cd17341">
    <property type="entry name" value="MFS_NRT2_like"/>
    <property type="match status" value="1"/>
</dbReference>
<evidence type="ECO:0000256" key="7">
    <source>
        <dbReference type="ARBA" id="ARBA00023136"/>
    </source>
</evidence>
<feature type="region of interest" description="Disordered" evidence="8">
    <location>
        <begin position="294"/>
        <end position="327"/>
    </location>
</feature>
<protein>
    <submittedName>
        <fullName evidence="11">Nitrate transporter</fullName>
    </submittedName>
</protein>
<dbReference type="NCBIfam" id="TIGR00886">
    <property type="entry name" value="2A0108"/>
    <property type="match status" value="1"/>
</dbReference>